<protein>
    <recommendedName>
        <fullName evidence="3">DUF4283 domain-containing protein</fullName>
    </recommendedName>
</protein>
<proteinExistence type="predicted"/>
<name>A0A7J9H7X5_9ROSI</name>
<dbReference type="EMBL" id="JABFAD010000008">
    <property type="protein sequence ID" value="MBA0805951.1"/>
    <property type="molecule type" value="Genomic_DNA"/>
</dbReference>
<gene>
    <name evidence="1" type="ORF">Gohar_005435</name>
</gene>
<sequence>MVYGHYLLVQPWSCEFSMAESHPSKIIAWIRLPSLPY</sequence>
<evidence type="ECO:0000313" key="1">
    <source>
        <dbReference type="EMBL" id="MBA0805951.1"/>
    </source>
</evidence>
<dbReference type="Proteomes" id="UP000593560">
    <property type="component" value="Unassembled WGS sequence"/>
</dbReference>
<comment type="caution">
    <text evidence="1">The sequence shown here is derived from an EMBL/GenBank/DDBJ whole genome shotgun (WGS) entry which is preliminary data.</text>
</comment>
<dbReference type="AlphaFoldDB" id="A0A7J9H7X5"/>
<feature type="non-terminal residue" evidence="1">
    <location>
        <position position="37"/>
    </location>
</feature>
<evidence type="ECO:0008006" key="3">
    <source>
        <dbReference type="Google" id="ProtNLM"/>
    </source>
</evidence>
<dbReference type="OrthoDB" id="994333at2759"/>
<accession>A0A7J9H7X5</accession>
<keyword evidence="2" id="KW-1185">Reference proteome</keyword>
<evidence type="ECO:0000313" key="2">
    <source>
        <dbReference type="Proteomes" id="UP000593560"/>
    </source>
</evidence>
<organism evidence="1 2">
    <name type="scientific">Gossypium harknessii</name>
    <dbReference type="NCBI Taxonomy" id="34285"/>
    <lineage>
        <taxon>Eukaryota</taxon>
        <taxon>Viridiplantae</taxon>
        <taxon>Streptophyta</taxon>
        <taxon>Embryophyta</taxon>
        <taxon>Tracheophyta</taxon>
        <taxon>Spermatophyta</taxon>
        <taxon>Magnoliopsida</taxon>
        <taxon>eudicotyledons</taxon>
        <taxon>Gunneridae</taxon>
        <taxon>Pentapetalae</taxon>
        <taxon>rosids</taxon>
        <taxon>malvids</taxon>
        <taxon>Malvales</taxon>
        <taxon>Malvaceae</taxon>
        <taxon>Malvoideae</taxon>
        <taxon>Gossypium</taxon>
    </lineage>
</organism>
<reference evidence="1 2" key="1">
    <citation type="journal article" date="2019" name="Genome Biol. Evol.">
        <title>Insights into the evolution of the New World diploid cottons (Gossypium, subgenus Houzingenia) based on genome sequencing.</title>
        <authorList>
            <person name="Grover C.E."/>
            <person name="Arick M.A. 2nd"/>
            <person name="Thrash A."/>
            <person name="Conover J.L."/>
            <person name="Sanders W.S."/>
            <person name="Peterson D.G."/>
            <person name="Frelichowski J.E."/>
            <person name="Scheffler J.A."/>
            <person name="Scheffler B.E."/>
            <person name="Wendel J.F."/>
        </authorList>
    </citation>
    <scope>NUCLEOTIDE SEQUENCE [LARGE SCALE GENOMIC DNA]</scope>
    <source>
        <strain evidence="1">0</strain>
        <tissue evidence="1">Leaf</tissue>
    </source>
</reference>